<name>A0A5B7HXS1_PORTR</name>
<accession>A0A5B7HXS1</accession>
<evidence type="ECO:0000256" key="2">
    <source>
        <dbReference type="SAM" id="Phobius"/>
    </source>
</evidence>
<keyword evidence="2" id="KW-0472">Membrane</keyword>
<organism evidence="3 4">
    <name type="scientific">Portunus trituberculatus</name>
    <name type="common">Swimming crab</name>
    <name type="synonym">Neptunus trituberculatus</name>
    <dbReference type="NCBI Taxonomy" id="210409"/>
    <lineage>
        <taxon>Eukaryota</taxon>
        <taxon>Metazoa</taxon>
        <taxon>Ecdysozoa</taxon>
        <taxon>Arthropoda</taxon>
        <taxon>Crustacea</taxon>
        <taxon>Multicrustacea</taxon>
        <taxon>Malacostraca</taxon>
        <taxon>Eumalacostraca</taxon>
        <taxon>Eucarida</taxon>
        <taxon>Decapoda</taxon>
        <taxon>Pleocyemata</taxon>
        <taxon>Brachyura</taxon>
        <taxon>Eubrachyura</taxon>
        <taxon>Portunoidea</taxon>
        <taxon>Portunidae</taxon>
        <taxon>Portuninae</taxon>
        <taxon>Portunus</taxon>
    </lineage>
</organism>
<evidence type="ECO:0000313" key="3">
    <source>
        <dbReference type="EMBL" id="MPC76212.1"/>
    </source>
</evidence>
<reference evidence="3 4" key="1">
    <citation type="submission" date="2019-05" db="EMBL/GenBank/DDBJ databases">
        <title>Another draft genome of Portunus trituberculatus and its Hox gene families provides insights of decapod evolution.</title>
        <authorList>
            <person name="Jeong J.-H."/>
            <person name="Song I."/>
            <person name="Kim S."/>
            <person name="Choi T."/>
            <person name="Kim D."/>
            <person name="Ryu S."/>
            <person name="Kim W."/>
        </authorList>
    </citation>
    <scope>NUCLEOTIDE SEQUENCE [LARGE SCALE GENOMIC DNA]</scope>
    <source>
        <tissue evidence="3">Muscle</tissue>
    </source>
</reference>
<feature type="transmembrane region" description="Helical" evidence="2">
    <location>
        <begin position="20"/>
        <end position="38"/>
    </location>
</feature>
<evidence type="ECO:0000256" key="1">
    <source>
        <dbReference type="SAM" id="MobiDB-lite"/>
    </source>
</evidence>
<feature type="region of interest" description="Disordered" evidence="1">
    <location>
        <begin position="84"/>
        <end position="104"/>
    </location>
</feature>
<comment type="caution">
    <text evidence="3">The sequence shown here is derived from an EMBL/GenBank/DDBJ whole genome shotgun (WGS) entry which is preliminary data.</text>
</comment>
<protein>
    <submittedName>
        <fullName evidence="3">Uncharacterized protein</fullName>
    </submittedName>
</protein>
<dbReference type="Proteomes" id="UP000324222">
    <property type="component" value="Unassembled WGS sequence"/>
</dbReference>
<proteinExistence type="predicted"/>
<sequence length="104" mass="11702">MTGVTPPLRPCVRGAARRPVVIFVLACVLVTLPALNAVNYKNDRFNEFLNYGKKVVKPGEEIGNEIIKSKVEVLGELFKQHVHGLRQKEEEEEEEEEGAETKVE</sequence>
<keyword evidence="2" id="KW-1133">Transmembrane helix</keyword>
<keyword evidence="4" id="KW-1185">Reference proteome</keyword>
<keyword evidence="2" id="KW-0812">Transmembrane</keyword>
<dbReference type="AlphaFoldDB" id="A0A5B7HXS1"/>
<gene>
    <name evidence="3" type="ORF">E2C01_070619</name>
</gene>
<evidence type="ECO:0000313" key="4">
    <source>
        <dbReference type="Proteomes" id="UP000324222"/>
    </source>
</evidence>
<dbReference type="EMBL" id="VSRR010042857">
    <property type="protein sequence ID" value="MPC76212.1"/>
    <property type="molecule type" value="Genomic_DNA"/>
</dbReference>
<dbReference type="OrthoDB" id="6515930at2759"/>